<proteinExistence type="inferred from homology"/>
<dbReference type="InterPro" id="IPR032456">
    <property type="entry name" value="Peptidase_M48_N"/>
</dbReference>
<evidence type="ECO:0000313" key="20">
    <source>
        <dbReference type="EMBL" id="WFC98991.1"/>
    </source>
</evidence>
<evidence type="ECO:0000256" key="7">
    <source>
        <dbReference type="ARBA" id="ARBA00022824"/>
    </source>
</evidence>
<dbReference type="Pfam" id="PF16491">
    <property type="entry name" value="Peptidase_M48_N"/>
    <property type="match status" value="1"/>
</dbReference>
<dbReference type="Proteomes" id="UP001219567">
    <property type="component" value="Chromosome 2"/>
</dbReference>
<evidence type="ECO:0000256" key="2">
    <source>
        <dbReference type="ARBA" id="ARBA00012336"/>
    </source>
</evidence>
<feature type="transmembrane region" description="Helical" evidence="17">
    <location>
        <begin position="83"/>
        <end position="109"/>
    </location>
</feature>
<dbReference type="FunFam" id="3.30.2010.10:FF:000002">
    <property type="entry name" value="CAAX prenyl protease"/>
    <property type="match status" value="1"/>
</dbReference>
<dbReference type="PANTHER" id="PTHR10120">
    <property type="entry name" value="CAAX PRENYL PROTEASE 1"/>
    <property type="match status" value="1"/>
</dbReference>
<dbReference type="InterPro" id="IPR001915">
    <property type="entry name" value="Peptidase_M48"/>
</dbReference>
<dbReference type="EMBL" id="CP119944">
    <property type="protein sequence ID" value="WFC98991.1"/>
    <property type="molecule type" value="Genomic_DNA"/>
</dbReference>
<keyword evidence="21" id="KW-1185">Reference proteome</keyword>
<keyword evidence="10" id="KW-0482">Metalloprotease</keyword>
<dbReference type="GO" id="GO:0005789">
    <property type="term" value="C:endoplasmic reticulum membrane"/>
    <property type="evidence" value="ECO:0007669"/>
    <property type="project" value="UniProtKB-SubCell"/>
</dbReference>
<evidence type="ECO:0000256" key="1">
    <source>
        <dbReference type="ARBA" id="ARBA00004477"/>
    </source>
</evidence>
<evidence type="ECO:0000256" key="4">
    <source>
        <dbReference type="ARBA" id="ARBA00022692"/>
    </source>
</evidence>
<dbReference type="Gene3D" id="3.30.2010.10">
    <property type="entry name" value="Metalloproteases ('zincins'), catalytic domain"/>
    <property type="match status" value="1"/>
</dbReference>
<keyword evidence="8 16" id="KW-0862">Zinc</keyword>
<keyword evidence="11 17" id="KW-0472">Membrane</keyword>
<dbReference type="Pfam" id="PF01435">
    <property type="entry name" value="Peptidase_M48"/>
    <property type="match status" value="1"/>
</dbReference>
<feature type="transmembrane region" description="Helical" evidence="17">
    <location>
        <begin position="29"/>
        <end position="46"/>
    </location>
</feature>
<protein>
    <recommendedName>
        <fullName evidence="2">Ste24 endopeptidase</fullName>
        <ecNumber evidence="2">3.4.24.84</ecNumber>
    </recommendedName>
    <alternativeName>
        <fullName evidence="14">Prenyl protein-specific endoprotease 1</fullName>
    </alternativeName>
</protein>
<dbReference type="AlphaFoldDB" id="A0AAJ5YUL5"/>
<evidence type="ECO:0000256" key="5">
    <source>
        <dbReference type="ARBA" id="ARBA00022723"/>
    </source>
</evidence>
<feature type="binding site" evidence="16">
    <location>
        <position position="309"/>
    </location>
    <ligand>
        <name>Zn(2+)</name>
        <dbReference type="ChEBI" id="CHEBI:29105"/>
        <note>catalytic</note>
    </ligand>
</feature>
<evidence type="ECO:0000256" key="6">
    <source>
        <dbReference type="ARBA" id="ARBA00022801"/>
    </source>
</evidence>
<name>A0AAJ5YUL5_9BASI</name>
<evidence type="ECO:0000256" key="13">
    <source>
        <dbReference type="ARBA" id="ARBA00060927"/>
    </source>
</evidence>
<gene>
    <name evidence="20" type="primary">STE24</name>
    <name evidence="20" type="ORF">MYAM1_001725</name>
</gene>
<accession>A0AAJ5YUL5</accession>
<feature type="transmembrane region" description="Helical" evidence="17">
    <location>
        <begin position="200"/>
        <end position="220"/>
    </location>
</feature>
<feature type="domain" description="CAAX prenyl protease 1 N-terminal" evidence="19">
    <location>
        <begin position="48"/>
        <end position="230"/>
    </location>
</feature>
<dbReference type="CDD" id="cd07343">
    <property type="entry name" value="M48A_Zmpste24p_like"/>
    <property type="match status" value="1"/>
</dbReference>
<keyword evidence="6 20" id="KW-0378">Hydrolase</keyword>
<comment type="catalytic activity">
    <reaction evidence="12">
        <text>Hydrolyzes the peptide bond -P2-(S-farnesyl or geranylgeranyl)C-P1'-P2'-P3'-COOH where P1' and P2' are amino acids with aliphatic side chains and P3' is any C-terminal residue.</text>
        <dbReference type="EC" id="3.4.24.84"/>
    </reaction>
</comment>
<evidence type="ECO:0000256" key="16">
    <source>
        <dbReference type="PIRSR" id="PIRSR627057-2"/>
    </source>
</evidence>
<dbReference type="EC" id="3.4.24.84" evidence="2"/>
<evidence type="ECO:0000256" key="11">
    <source>
        <dbReference type="ARBA" id="ARBA00023136"/>
    </source>
</evidence>
<sequence length="521" mass="58645">MSTWLAKSADDIQKAAAYLDTPDFPWKQLVVYLLWGVYLFETYIAVRQLRLYDTTTPPKALVPYVSMETFTKSQSYGKEKARFALVSDAVAHAYNLLAVYFDFYALAWVWATDMLTLIGAPTNELTKSAMWVIVNTAMHEVISIPLSLYRNFVIEERHGFNKLDVKTYISDTVKEWIMGMLIGAPLVALAVWVIRWAGDYFVVYTVLLFTAIILFGTVLYPMVIQPLFNKLTTLPESALRDRVVALASALHFPLKHLYVIDGSKRSSHSNAYFYGVIPGGSKHIVIYDTLIEKSTPAEIEAVLAHELGHWAHSDPSKLLVVSQLNLILMLSLFTLFIHNSSLFREFGFATRTGPGIHVVEPYLPVMVGMELFQLVLNPSDAVLRFGINAIVRRMEYAADRFAAELPRAPKTQAELQAMRLIQSHGSSTESTEEPSPTVADWVDRLSDVPAHRLPTEKIGEALPEDQELYSELLGRALVKLHIQNLSSMHHDPLYSAYHYSHPTLTERLVALDKLGAAKKVQ</sequence>
<evidence type="ECO:0000256" key="8">
    <source>
        <dbReference type="ARBA" id="ARBA00022833"/>
    </source>
</evidence>
<evidence type="ECO:0000256" key="9">
    <source>
        <dbReference type="ARBA" id="ARBA00022989"/>
    </source>
</evidence>
<dbReference type="InterPro" id="IPR027057">
    <property type="entry name" value="CAXX_Prtase_1"/>
</dbReference>
<evidence type="ECO:0000259" key="18">
    <source>
        <dbReference type="Pfam" id="PF01435"/>
    </source>
</evidence>
<feature type="domain" description="Peptidase M48" evidence="18">
    <location>
        <begin position="236"/>
        <end position="513"/>
    </location>
</feature>
<feature type="binding site" evidence="16">
    <location>
        <position position="395"/>
    </location>
    <ligand>
        <name>Zn(2+)</name>
        <dbReference type="ChEBI" id="CHEBI:29105"/>
        <note>catalytic</note>
    </ligand>
</feature>
<feature type="binding site" evidence="16">
    <location>
        <position position="305"/>
    </location>
    <ligand>
        <name>Zn(2+)</name>
        <dbReference type="ChEBI" id="CHEBI:29105"/>
        <note>catalytic</note>
    </ligand>
</feature>
<evidence type="ECO:0000256" key="3">
    <source>
        <dbReference type="ARBA" id="ARBA00022670"/>
    </source>
</evidence>
<evidence type="ECO:0000259" key="19">
    <source>
        <dbReference type="Pfam" id="PF16491"/>
    </source>
</evidence>
<evidence type="ECO:0000256" key="17">
    <source>
        <dbReference type="SAM" id="Phobius"/>
    </source>
</evidence>
<keyword evidence="4 17" id="KW-0812">Transmembrane</keyword>
<dbReference type="GO" id="GO:0071586">
    <property type="term" value="P:CAAX-box protein processing"/>
    <property type="evidence" value="ECO:0007669"/>
    <property type="project" value="InterPro"/>
</dbReference>
<evidence type="ECO:0000256" key="14">
    <source>
        <dbReference type="ARBA" id="ARBA00083451"/>
    </source>
</evidence>
<dbReference type="GO" id="GO:0046872">
    <property type="term" value="F:metal ion binding"/>
    <property type="evidence" value="ECO:0007669"/>
    <property type="project" value="UniProtKB-KW"/>
</dbReference>
<comment type="subcellular location">
    <subcellularLocation>
        <location evidence="1">Endoplasmic reticulum membrane</location>
        <topology evidence="1">Multi-pass membrane protein</topology>
    </subcellularLocation>
</comment>
<comment type="cofactor">
    <cofactor evidence="16">
        <name>Zn(2+)</name>
        <dbReference type="ChEBI" id="CHEBI:29105"/>
    </cofactor>
    <text evidence="16">Binds 1 zinc ion per subunit.</text>
</comment>
<keyword evidence="5 16" id="KW-0479">Metal-binding</keyword>
<reference evidence="20 21" key="1">
    <citation type="submission" date="2023-03" db="EMBL/GenBank/DDBJ databases">
        <title>Mating type loci evolution in Malassezia.</title>
        <authorList>
            <person name="Coelho M.A."/>
        </authorList>
    </citation>
    <scope>NUCLEOTIDE SEQUENCE [LARGE SCALE GENOMIC DNA]</scope>
    <source>
        <strain evidence="20 21">CBS 9725</strain>
    </source>
</reference>
<feature type="active site" description="Proton donor" evidence="15">
    <location>
        <position position="399"/>
    </location>
</feature>
<keyword evidence="7" id="KW-0256">Endoplasmic reticulum</keyword>
<feature type="active site" evidence="15">
    <location>
        <position position="306"/>
    </location>
</feature>
<keyword evidence="9 17" id="KW-1133">Transmembrane helix</keyword>
<organism evidence="20 21">
    <name type="scientific">Malassezia yamatoensis</name>
    <dbReference type="NCBI Taxonomy" id="253288"/>
    <lineage>
        <taxon>Eukaryota</taxon>
        <taxon>Fungi</taxon>
        <taxon>Dikarya</taxon>
        <taxon>Basidiomycota</taxon>
        <taxon>Ustilaginomycotina</taxon>
        <taxon>Malasseziomycetes</taxon>
        <taxon>Malasseziales</taxon>
        <taxon>Malasseziaceae</taxon>
        <taxon>Malassezia</taxon>
    </lineage>
</organism>
<dbReference type="GO" id="GO:0004222">
    <property type="term" value="F:metalloendopeptidase activity"/>
    <property type="evidence" value="ECO:0007669"/>
    <property type="project" value="InterPro"/>
</dbReference>
<evidence type="ECO:0000256" key="15">
    <source>
        <dbReference type="PIRSR" id="PIRSR627057-1"/>
    </source>
</evidence>
<evidence type="ECO:0000256" key="10">
    <source>
        <dbReference type="ARBA" id="ARBA00023049"/>
    </source>
</evidence>
<comment type="similarity">
    <text evidence="13">Belongs to the peptidase M48A family.</text>
</comment>
<evidence type="ECO:0000256" key="12">
    <source>
        <dbReference type="ARBA" id="ARBA00044456"/>
    </source>
</evidence>
<evidence type="ECO:0000313" key="21">
    <source>
        <dbReference type="Proteomes" id="UP001219567"/>
    </source>
</evidence>
<keyword evidence="3" id="KW-0645">Protease</keyword>
<feature type="transmembrane region" description="Helical" evidence="17">
    <location>
        <begin position="176"/>
        <end position="194"/>
    </location>
</feature>